<dbReference type="SUPFAM" id="SSF54001">
    <property type="entry name" value="Cysteine proteinases"/>
    <property type="match status" value="1"/>
</dbReference>
<proteinExistence type="inferred from homology"/>
<evidence type="ECO:0000259" key="6">
    <source>
        <dbReference type="SMART" id="SM00848"/>
    </source>
</evidence>
<dbReference type="InterPro" id="IPR025660">
    <property type="entry name" value="Pept_his_AS"/>
</dbReference>
<organism evidence="7 8">
    <name type="scientific">Blepharisma stoltei</name>
    <dbReference type="NCBI Taxonomy" id="1481888"/>
    <lineage>
        <taxon>Eukaryota</taxon>
        <taxon>Sar</taxon>
        <taxon>Alveolata</taxon>
        <taxon>Ciliophora</taxon>
        <taxon>Postciliodesmatophora</taxon>
        <taxon>Heterotrichea</taxon>
        <taxon>Heterotrichida</taxon>
        <taxon>Blepharismidae</taxon>
        <taxon>Blepharisma</taxon>
    </lineage>
</organism>
<dbReference type="FunFam" id="3.90.70.10:FF:000332">
    <property type="entry name" value="Cathepsin L1"/>
    <property type="match status" value="1"/>
</dbReference>
<dbReference type="InterPro" id="IPR013128">
    <property type="entry name" value="Peptidase_C1A"/>
</dbReference>
<feature type="transmembrane region" description="Helical" evidence="4">
    <location>
        <begin position="21"/>
        <end position="38"/>
    </location>
</feature>
<dbReference type="Pfam" id="PF00112">
    <property type="entry name" value="Peptidase_C1"/>
    <property type="match status" value="1"/>
</dbReference>
<dbReference type="InterPro" id="IPR038765">
    <property type="entry name" value="Papain-like_cys_pep_sf"/>
</dbReference>
<keyword evidence="4" id="KW-0812">Transmembrane</keyword>
<keyword evidence="3" id="KW-1015">Disulfide bond</keyword>
<dbReference type="InterPro" id="IPR039417">
    <property type="entry name" value="Peptidase_C1A_papain-like"/>
</dbReference>
<comment type="caution">
    <text evidence="7">The sequence shown here is derived from an EMBL/GenBank/DDBJ whole genome shotgun (WGS) entry which is preliminary data.</text>
</comment>
<dbReference type="AlphaFoldDB" id="A0AAU9IY77"/>
<evidence type="ECO:0000256" key="2">
    <source>
        <dbReference type="ARBA" id="ARBA00023145"/>
    </source>
</evidence>
<gene>
    <name evidence="7" type="ORF">BSTOLATCC_MIC17707</name>
</gene>
<dbReference type="PANTHER" id="PTHR12411">
    <property type="entry name" value="CYSTEINE PROTEASE FAMILY C1-RELATED"/>
    <property type="match status" value="1"/>
</dbReference>
<dbReference type="Gene3D" id="3.90.70.10">
    <property type="entry name" value="Cysteine proteinases"/>
    <property type="match status" value="1"/>
</dbReference>
<dbReference type="EMBL" id="CAJZBQ010000017">
    <property type="protein sequence ID" value="CAG9317085.1"/>
    <property type="molecule type" value="Genomic_DNA"/>
</dbReference>
<dbReference type="GO" id="GO:0008234">
    <property type="term" value="F:cysteine-type peptidase activity"/>
    <property type="evidence" value="ECO:0007669"/>
    <property type="project" value="InterPro"/>
</dbReference>
<evidence type="ECO:0000256" key="4">
    <source>
        <dbReference type="SAM" id="Phobius"/>
    </source>
</evidence>
<comment type="similarity">
    <text evidence="1">Belongs to the peptidase C1 family.</text>
</comment>
<keyword evidence="4" id="KW-1133">Transmembrane helix</keyword>
<evidence type="ECO:0000259" key="5">
    <source>
        <dbReference type="SMART" id="SM00645"/>
    </source>
</evidence>
<evidence type="ECO:0000256" key="3">
    <source>
        <dbReference type="ARBA" id="ARBA00023157"/>
    </source>
</evidence>
<dbReference type="PROSITE" id="PS00639">
    <property type="entry name" value="THIOL_PROTEASE_HIS"/>
    <property type="match status" value="1"/>
</dbReference>
<sequence>MEYMIFAKNKKENSKQIYASLLAVFGIFAVCGCIMYLGQSQHQDSLIQGFKIEEQEFVKFIAKHNKQYRSDEEYAKRFKIFRDNSAFIRIHNSMHLDWILGINQFSDLLPIEFSALYISHIDYKPPTNYNKKSHIHIPSAVDWKESGAVTDVKDQGMCGSCWAFSSTGAIEGAWKISKGELISLSEQQLVSCSNSYGNLGCNGGLMDYAFQYVKSKGITSEDKWPYGSGGGNYIECDSSLEKDSVLKISGFQDVEPESKDALMGAISKQPVSVAVEATVGIWQHYAGGVVTEGCGTGLDHGVLAVGYDSAADPPYYLIKNSWGNSWGLEGYIKLGISDGYGVCGINMMASYPVV</sequence>
<dbReference type="Pfam" id="PF08246">
    <property type="entry name" value="Inhibitor_I29"/>
    <property type="match status" value="1"/>
</dbReference>
<feature type="domain" description="Peptidase C1A papain C-terminal" evidence="5">
    <location>
        <begin position="137"/>
        <end position="353"/>
    </location>
</feature>
<keyword evidence="4" id="KW-0472">Membrane</keyword>
<dbReference type="InterPro" id="IPR000169">
    <property type="entry name" value="Pept_cys_AS"/>
</dbReference>
<keyword evidence="2" id="KW-0865">Zymogen</keyword>
<dbReference type="SMART" id="SM00645">
    <property type="entry name" value="Pept_C1"/>
    <property type="match status" value="1"/>
</dbReference>
<evidence type="ECO:0000256" key="1">
    <source>
        <dbReference type="ARBA" id="ARBA00008455"/>
    </source>
</evidence>
<accession>A0AAU9IY77</accession>
<protein>
    <submittedName>
        <fullName evidence="7">Uncharacterized protein</fullName>
    </submittedName>
</protein>
<evidence type="ECO:0000313" key="7">
    <source>
        <dbReference type="EMBL" id="CAG9317085.1"/>
    </source>
</evidence>
<dbReference type="PROSITE" id="PS00139">
    <property type="entry name" value="THIOL_PROTEASE_CYS"/>
    <property type="match status" value="1"/>
</dbReference>
<dbReference type="GO" id="GO:0006508">
    <property type="term" value="P:proteolysis"/>
    <property type="evidence" value="ECO:0007669"/>
    <property type="project" value="InterPro"/>
</dbReference>
<dbReference type="InterPro" id="IPR000668">
    <property type="entry name" value="Peptidase_C1A_C"/>
</dbReference>
<reference evidence="7" key="1">
    <citation type="submission" date="2021-09" db="EMBL/GenBank/DDBJ databases">
        <authorList>
            <consortium name="AG Swart"/>
            <person name="Singh M."/>
            <person name="Singh A."/>
            <person name="Seah K."/>
            <person name="Emmerich C."/>
        </authorList>
    </citation>
    <scope>NUCLEOTIDE SEQUENCE</scope>
    <source>
        <strain evidence="7">ATCC30299</strain>
    </source>
</reference>
<dbReference type="CDD" id="cd02248">
    <property type="entry name" value="Peptidase_C1A"/>
    <property type="match status" value="1"/>
</dbReference>
<dbReference type="Proteomes" id="UP001162131">
    <property type="component" value="Unassembled WGS sequence"/>
</dbReference>
<evidence type="ECO:0000313" key="8">
    <source>
        <dbReference type="Proteomes" id="UP001162131"/>
    </source>
</evidence>
<feature type="domain" description="Cathepsin propeptide inhibitor" evidence="6">
    <location>
        <begin position="57"/>
        <end position="113"/>
    </location>
</feature>
<keyword evidence="8" id="KW-1185">Reference proteome</keyword>
<dbReference type="SMART" id="SM00848">
    <property type="entry name" value="Inhibitor_I29"/>
    <property type="match status" value="1"/>
</dbReference>
<dbReference type="PRINTS" id="PR00705">
    <property type="entry name" value="PAPAIN"/>
</dbReference>
<name>A0AAU9IY77_9CILI</name>
<dbReference type="InterPro" id="IPR013201">
    <property type="entry name" value="Prot_inhib_I29"/>
</dbReference>